<organism evidence="3 4">
    <name type="scientific">Sediminibacillus halophilus</name>
    <dbReference type="NCBI Taxonomy" id="482461"/>
    <lineage>
        <taxon>Bacteria</taxon>
        <taxon>Bacillati</taxon>
        <taxon>Bacillota</taxon>
        <taxon>Bacilli</taxon>
        <taxon>Bacillales</taxon>
        <taxon>Bacillaceae</taxon>
        <taxon>Sediminibacillus</taxon>
    </lineage>
</organism>
<evidence type="ECO:0000313" key="3">
    <source>
        <dbReference type="EMBL" id="SDM15350.1"/>
    </source>
</evidence>
<proteinExistence type="predicted"/>
<evidence type="ECO:0000259" key="2">
    <source>
        <dbReference type="Pfam" id="PF01726"/>
    </source>
</evidence>
<keyword evidence="4" id="KW-1185">Reference proteome</keyword>
<dbReference type="SUPFAM" id="SSF46785">
    <property type="entry name" value="Winged helix' DNA-binding domain"/>
    <property type="match status" value="1"/>
</dbReference>
<dbReference type="InterPro" id="IPR036388">
    <property type="entry name" value="WH-like_DNA-bd_sf"/>
</dbReference>
<protein>
    <submittedName>
        <fullName evidence="3">LexA DNA binding domain-containing protein</fullName>
    </submittedName>
</protein>
<name>A0A1G9QWW5_9BACI</name>
<evidence type="ECO:0000313" key="4">
    <source>
        <dbReference type="Proteomes" id="UP000182347"/>
    </source>
</evidence>
<dbReference type="EMBL" id="FNHF01000002">
    <property type="protein sequence ID" value="SDM15350.1"/>
    <property type="molecule type" value="Genomic_DNA"/>
</dbReference>
<dbReference type="InterPro" id="IPR011991">
    <property type="entry name" value="ArsR-like_HTH"/>
</dbReference>
<feature type="domain" description="LexA repressor DNA-binding" evidence="2">
    <location>
        <begin position="5"/>
        <end position="64"/>
    </location>
</feature>
<dbReference type="InterPro" id="IPR036390">
    <property type="entry name" value="WH_DNA-bd_sf"/>
</dbReference>
<keyword evidence="1" id="KW-0238">DNA-binding</keyword>
<dbReference type="OrthoDB" id="1956263at2"/>
<dbReference type="PANTHER" id="PTHR33516">
    <property type="entry name" value="LEXA REPRESSOR"/>
    <property type="match status" value="1"/>
</dbReference>
<dbReference type="InterPro" id="IPR050077">
    <property type="entry name" value="LexA_repressor"/>
</dbReference>
<gene>
    <name evidence="3" type="ORF">SAMN05216244_1702</name>
</gene>
<accession>A0A1G9QWW5</accession>
<dbReference type="AlphaFoldDB" id="A0A1G9QWW5"/>
<dbReference type="RefSeq" id="WP_074598425.1">
    <property type="nucleotide sequence ID" value="NZ_FNHF01000002.1"/>
</dbReference>
<dbReference type="GO" id="GO:0006508">
    <property type="term" value="P:proteolysis"/>
    <property type="evidence" value="ECO:0007669"/>
    <property type="project" value="InterPro"/>
</dbReference>
<dbReference type="STRING" id="482461.SAMN05216244_1702"/>
<sequence>MKHGHRKKEILEYIKESTRERGYAPTVQEIADHVGLTSTSSVHRHLNELEEFGFIEKRSHSPRAIRVVSGSGPAANVLEQLKQLDDDTTDIIFIHGEPFLVKRATLDDIKEWRGEESTSSSN</sequence>
<dbReference type="Gene3D" id="1.10.10.10">
    <property type="entry name" value="Winged helix-like DNA-binding domain superfamily/Winged helix DNA-binding domain"/>
    <property type="match status" value="1"/>
</dbReference>
<dbReference type="PANTHER" id="PTHR33516:SF2">
    <property type="entry name" value="LEXA REPRESSOR-RELATED"/>
    <property type="match status" value="1"/>
</dbReference>
<dbReference type="InterPro" id="IPR006199">
    <property type="entry name" value="LexA_DNA-bd_dom"/>
</dbReference>
<dbReference type="CDD" id="cd00090">
    <property type="entry name" value="HTH_ARSR"/>
    <property type="match status" value="1"/>
</dbReference>
<reference evidence="4" key="1">
    <citation type="submission" date="2016-10" db="EMBL/GenBank/DDBJ databases">
        <authorList>
            <person name="Varghese N."/>
            <person name="Submissions S."/>
        </authorList>
    </citation>
    <scope>NUCLEOTIDE SEQUENCE [LARGE SCALE GENOMIC DNA]</scope>
    <source>
        <strain evidence="4">CGMCC 1.6199</strain>
    </source>
</reference>
<evidence type="ECO:0000256" key="1">
    <source>
        <dbReference type="ARBA" id="ARBA00023125"/>
    </source>
</evidence>
<dbReference type="GO" id="GO:0003677">
    <property type="term" value="F:DNA binding"/>
    <property type="evidence" value="ECO:0007669"/>
    <property type="project" value="UniProtKB-KW"/>
</dbReference>
<dbReference type="Pfam" id="PF01726">
    <property type="entry name" value="LexA_DNA_bind"/>
    <property type="match status" value="1"/>
</dbReference>
<dbReference type="Proteomes" id="UP000182347">
    <property type="component" value="Unassembled WGS sequence"/>
</dbReference>
<dbReference type="GO" id="GO:0004252">
    <property type="term" value="F:serine-type endopeptidase activity"/>
    <property type="evidence" value="ECO:0007669"/>
    <property type="project" value="InterPro"/>
</dbReference>